<evidence type="ECO:0000256" key="4">
    <source>
        <dbReference type="ARBA" id="ARBA00013185"/>
    </source>
</evidence>
<organism evidence="12 13">
    <name type="scientific">Clostridium tarantellae</name>
    <dbReference type="NCBI Taxonomy" id="39493"/>
    <lineage>
        <taxon>Bacteria</taxon>
        <taxon>Bacillati</taxon>
        <taxon>Bacillota</taxon>
        <taxon>Clostridia</taxon>
        <taxon>Eubacteriales</taxon>
        <taxon>Clostridiaceae</taxon>
        <taxon>Clostridium</taxon>
    </lineage>
</organism>
<dbReference type="PANTHER" id="PTHR10091:SF0">
    <property type="entry name" value="GALACTOSE MUTAROTASE"/>
    <property type="match status" value="1"/>
</dbReference>
<evidence type="ECO:0000256" key="5">
    <source>
        <dbReference type="ARBA" id="ARBA00014165"/>
    </source>
</evidence>
<evidence type="ECO:0000256" key="10">
    <source>
        <dbReference type="PIRSR" id="PIRSR005096-2"/>
    </source>
</evidence>
<dbReference type="GO" id="GO:0005737">
    <property type="term" value="C:cytoplasm"/>
    <property type="evidence" value="ECO:0007669"/>
    <property type="project" value="TreeGrafter"/>
</dbReference>
<comment type="caution">
    <text evidence="12">The sequence shown here is derived from an EMBL/GenBank/DDBJ whole genome shotgun (WGS) entry which is preliminary data.</text>
</comment>
<dbReference type="RefSeq" id="WP_152888220.1">
    <property type="nucleotide sequence ID" value="NZ_WHJC01000035.1"/>
</dbReference>
<dbReference type="InterPro" id="IPR047215">
    <property type="entry name" value="Galactose_mutarotase-like"/>
</dbReference>
<evidence type="ECO:0000256" key="1">
    <source>
        <dbReference type="ARBA" id="ARBA00001614"/>
    </source>
</evidence>
<dbReference type="GO" id="GO:0033499">
    <property type="term" value="P:galactose catabolic process via UDP-galactose, Leloir pathway"/>
    <property type="evidence" value="ECO:0007669"/>
    <property type="project" value="TreeGrafter"/>
</dbReference>
<evidence type="ECO:0000256" key="7">
    <source>
        <dbReference type="ARBA" id="ARBA00023277"/>
    </source>
</evidence>
<sequence length="339" mass="38483">MDYNKKELKIFRLTNKNGMLVEILNLGGIIIKIMVPDKDGILENVVLAYKNIEDYFYNPSSFGCIVGRTAGRIGNANVCIEGVKYNFAKNNNGNCLHGGNEGFSKKFWRGSVEKNKDNSKVILTYKSNDGEEGYPGNLDITVIYELNNNNELSIIYKGITDKDTIVNLTNHSYFNLSGNNKNNILNEELLVNSNKICELDEDLIPTGNFIKVKDTPFDFTSFKNIGKDIEDNNIQLKYGNGYDHPWVLNKNEKVAATLYDPVSARCMDVITNQKALVIYSMNFPDKLILENNKVANKRQAICFEAQGLPIGYNDCFIEDTILKVEEEYNNKTIFKFYTK</sequence>
<dbReference type="OrthoDB" id="9779408at2"/>
<dbReference type="GO" id="GO:0004034">
    <property type="term" value="F:aldose 1-epimerase activity"/>
    <property type="evidence" value="ECO:0007669"/>
    <property type="project" value="UniProtKB-EC"/>
</dbReference>
<keyword evidence="13" id="KW-1185">Reference proteome</keyword>
<proteinExistence type="inferred from homology"/>
<evidence type="ECO:0000256" key="2">
    <source>
        <dbReference type="ARBA" id="ARBA00005028"/>
    </source>
</evidence>
<feature type="active site" description="Proton acceptor" evidence="9">
    <location>
        <position position="304"/>
    </location>
</feature>
<dbReference type="EMBL" id="WHJC01000035">
    <property type="protein sequence ID" value="MPQ43052.1"/>
    <property type="molecule type" value="Genomic_DNA"/>
</dbReference>
<accession>A0A6I1MLD4</accession>
<dbReference type="GO" id="GO:0030246">
    <property type="term" value="F:carbohydrate binding"/>
    <property type="evidence" value="ECO:0007669"/>
    <property type="project" value="InterPro"/>
</dbReference>
<comment type="pathway">
    <text evidence="2 8">Carbohydrate metabolism; hexose metabolism.</text>
</comment>
<dbReference type="InterPro" id="IPR008183">
    <property type="entry name" value="Aldose_1/G6P_1-epimerase"/>
</dbReference>
<dbReference type="InterPro" id="IPR011013">
    <property type="entry name" value="Gal_mutarotase_sf_dom"/>
</dbReference>
<dbReference type="AlphaFoldDB" id="A0A6I1MLD4"/>
<name>A0A6I1MLD4_9CLOT</name>
<dbReference type="InterPro" id="IPR015443">
    <property type="entry name" value="Aldose_1-epimerase"/>
</dbReference>
<keyword evidence="7 8" id="KW-0119">Carbohydrate metabolism</keyword>
<dbReference type="CDD" id="cd09019">
    <property type="entry name" value="galactose_mutarotase_like"/>
    <property type="match status" value="1"/>
</dbReference>
<keyword evidence="6 8" id="KW-0413">Isomerase</keyword>
<evidence type="ECO:0000313" key="12">
    <source>
        <dbReference type="EMBL" id="MPQ43052.1"/>
    </source>
</evidence>
<dbReference type="PROSITE" id="PS00545">
    <property type="entry name" value="ALDOSE_1_EPIMERASE"/>
    <property type="match status" value="1"/>
</dbReference>
<reference evidence="12 13" key="1">
    <citation type="submission" date="2019-10" db="EMBL/GenBank/DDBJ databases">
        <title>The Genome Sequence of Clostridium tarantellae Isolated from Fish Brain.</title>
        <authorList>
            <person name="Bano L."/>
            <person name="Kiel M."/>
            <person name="Sales G."/>
            <person name="Doxey A.C."/>
            <person name="Mansfield M.J."/>
            <person name="Schiavone M."/>
            <person name="Rossetto O."/>
            <person name="Pirazzini M."/>
            <person name="Dobrindt U."/>
            <person name="Montecucco C."/>
        </authorList>
    </citation>
    <scope>NUCLEOTIDE SEQUENCE [LARGE SCALE GENOMIC DNA]</scope>
    <source>
        <strain evidence="12 13">DSM 3997</strain>
    </source>
</reference>
<comment type="catalytic activity">
    <reaction evidence="1 8">
        <text>alpha-D-glucose = beta-D-glucose</text>
        <dbReference type="Rhea" id="RHEA:10264"/>
        <dbReference type="ChEBI" id="CHEBI:15903"/>
        <dbReference type="ChEBI" id="CHEBI:17925"/>
        <dbReference type="EC" id="5.1.3.3"/>
    </reaction>
</comment>
<dbReference type="Gene3D" id="2.70.98.10">
    <property type="match status" value="1"/>
</dbReference>
<evidence type="ECO:0000256" key="6">
    <source>
        <dbReference type="ARBA" id="ARBA00023235"/>
    </source>
</evidence>
<dbReference type="PIRSF" id="PIRSF005096">
    <property type="entry name" value="GALM"/>
    <property type="match status" value="1"/>
</dbReference>
<evidence type="ECO:0000313" key="13">
    <source>
        <dbReference type="Proteomes" id="UP000430345"/>
    </source>
</evidence>
<dbReference type="UniPathway" id="UPA00242"/>
<comment type="similarity">
    <text evidence="3 8">Belongs to the aldose epimerase family.</text>
</comment>
<gene>
    <name evidence="12" type="ORF">GBZ86_04670</name>
</gene>
<dbReference type="GO" id="GO:0006006">
    <property type="term" value="P:glucose metabolic process"/>
    <property type="evidence" value="ECO:0007669"/>
    <property type="project" value="TreeGrafter"/>
</dbReference>
<dbReference type="EC" id="5.1.3.3" evidence="4 8"/>
<evidence type="ECO:0000256" key="11">
    <source>
        <dbReference type="PIRSR" id="PIRSR005096-3"/>
    </source>
</evidence>
<feature type="binding site" evidence="10">
    <location>
        <position position="243"/>
    </location>
    <ligand>
        <name>beta-D-galactose</name>
        <dbReference type="ChEBI" id="CHEBI:27667"/>
    </ligand>
</feature>
<evidence type="ECO:0000256" key="3">
    <source>
        <dbReference type="ARBA" id="ARBA00006206"/>
    </source>
</evidence>
<dbReference type="SUPFAM" id="SSF74650">
    <property type="entry name" value="Galactose mutarotase-like"/>
    <property type="match status" value="1"/>
</dbReference>
<protein>
    <recommendedName>
        <fullName evidence="5 8">Aldose 1-epimerase</fullName>
        <ecNumber evidence="4 8">5.1.3.3</ecNumber>
    </recommendedName>
</protein>
<dbReference type="PANTHER" id="PTHR10091">
    <property type="entry name" value="ALDOSE-1-EPIMERASE"/>
    <property type="match status" value="1"/>
</dbReference>
<dbReference type="InterPro" id="IPR014718">
    <property type="entry name" value="GH-type_carb-bd"/>
</dbReference>
<feature type="binding site" evidence="11">
    <location>
        <begin position="171"/>
        <end position="173"/>
    </location>
    <ligand>
        <name>beta-D-galactose</name>
        <dbReference type="ChEBI" id="CHEBI:27667"/>
    </ligand>
</feature>
<evidence type="ECO:0000256" key="9">
    <source>
        <dbReference type="PIRSR" id="PIRSR005096-1"/>
    </source>
</evidence>
<dbReference type="NCBIfam" id="NF008277">
    <property type="entry name" value="PRK11055.1"/>
    <property type="match status" value="1"/>
</dbReference>
<dbReference type="Proteomes" id="UP000430345">
    <property type="component" value="Unassembled WGS sequence"/>
</dbReference>
<dbReference type="Pfam" id="PF01263">
    <property type="entry name" value="Aldose_epim"/>
    <property type="match status" value="1"/>
</dbReference>
<evidence type="ECO:0000256" key="8">
    <source>
        <dbReference type="PIRNR" id="PIRNR005096"/>
    </source>
</evidence>
<dbReference type="InterPro" id="IPR018052">
    <property type="entry name" value="Ald1_epimerase_CS"/>
</dbReference>
<feature type="active site" description="Proton donor" evidence="9">
    <location>
        <position position="171"/>
    </location>
</feature>